<dbReference type="SMART" id="SM00471">
    <property type="entry name" value="HDc"/>
    <property type="match status" value="1"/>
</dbReference>
<dbReference type="EMBL" id="PDYH01000042">
    <property type="protein sequence ID" value="PHU39746.1"/>
    <property type="molecule type" value="Genomic_DNA"/>
</dbReference>
<comment type="caution">
    <text evidence="2">The sequence shown here is derived from an EMBL/GenBank/DDBJ whole genome shotgun (WGS) entry which is preliminary data.</text>
</comment>
<dbReference type="CDD" id="cd00077">
    <property type="entry name" value="HDc"/>
    <property type="match status" value="1"/>
</dbReference>
<keyword evidence="3" id="KW-1185">Reference proteome</keyword>
<organism evidence="2 3">
    <name type="scientific">Pseudobutyrivibrio ruminis</name>
    <dbReference type="NCBI Taxonomy" id="46206"/>
    <lineage>
        <taxon>Bacteria</taxon>
        <taxon>Bacillati</taxon>
        <taxon>Bacillota</taxon>
        <taxon>Clostridia</taxon>
        <taxon>Lachnospirales</taxon>
        <taxon>Lachnospiraceae</taxon>
        <taxon>Pseudobutyrivibrio</taxon>
    </lineage>
</organism>
<dbReference type="PANTHER" id="PTHR33594">
    <property type="entry name" value="SUPERFAMILY HYDROLASE, PUTATIVE (AFU_ORTHOLOGUE AFUA_1G03035)-RELATED"/>
    <property type="match status" value="1"/>
</dbReference>
<dbReference type="InterPro" id="IPR003607">
    <property type="entry name" value="HD/PDEase_dom"/>
</dbReference>
<evidence type="ECO:0000313" key="2">
    <source>
        <dbReference type="EMBL" id="PHU39746.1"/>
    </source>
</evidence>
<feature type="domain" description="HD/PDEase" evidence="1">
    <location>
        <begin position="21"/>
        <end position="134"/>
    </location>
</feature>
<dbReference type="Proteomes" id="UP000224317">
    <property type="component" value="Unassembled WGS sequence"/>
</dbReference>
<dbReference type="Pfam" id="PF01966">
    <property type="entry name" value="HD"/>
    <property type="match status" value="1"/>
</dbReference>
<dbReference type="Gene3D" id="1.10.3210.50">
    <property type="match status" value="1"/>
</dbReference>
<accession>A0A2G3E8X8</accession>
<reference evidence="2" key="1">
    <citation type="submission" date="2017-10" db="EMBL/GenBank/DDBJ databases">
        <title>Resolving the taxonomy of Roseburia spp., Eubacterium rectale and Agathobacter spp. through phylogenomic analysis.</title>
        <authorList>
            <person name="Sheridan P.O."/>
            <person name="Walker A.W."/>
            <person name="Duncan S.H."/>
            <person name="Scott K.P."/>
            <person name="Toole P.W.O."/>
            <person name="Luis P."/>
            <person name="Flint H.J."/>
        </authorList>
    </citation>
    <scope>NUCLEOTIDE SEQUENCE [LARGE SCALE GENOMIC DNA]</scope>
    <source>
        <strain evidence="2">JK10</strain>
    </source>
</reference>
<name>A0A2G3E8X8_9FIRM</name>
<evidence type="ECO:0000259" key="1">
    <source>
        <dbReference type="SMART" id="SM00471"/>
    </source>
</evidence>
<proteinExistence type="predicted"/>
<dbReference type="PANTHER" id="PTHR33594:SF1">
    <property type="entry name" value="HD_PDEASE DOMAIN-CONTAINING PROTEIN"/>
    <property type="match status" value="1"/>
</dbReference>
<dbReference type="AlphaFoldDB" id="A0A2G3E8X8"/>
<gene>
    <name evidence="2" type="ORF">CSX00_09860</name>
</gene>
<evidence type="ECO:0000313" key="3">
    <source>
        <dbReference type="Proteomes" id="UP000224317"/>
    </source>
</evidence>
<sequence>MQDEIIDRAIEYVSTLFKGNSDGHDVQHTLRVYKNVQLLLKSYPEADSFISLLSALLHDVDDHKLFKTENNFNARTFLKENGLSRELIDEICEVINSVSFSKNKGKTPRTLEGQIVQDADRLDAIGAIGIARTFAYGGRSGRSLDDSIQHFYDKLLLLKDEMNTGAAIKIAVMRHEYMENFLKEYHDESTK</sequence>
<dbReference type="InterPro" id="IPR006674">
    <property type="entry name" value="HD_domain"/>
</dbReference>
<protein>
    <submittedName>
        <fullName evidence="2">HD domain-containing protein</fullName>
    </submittedName>
</protein>
<dbReference type="SUPFAM" id="SSF109604">
    <property type="entry name" value="HD-domain/PDEase-like"/>
    <property type="match status" value="1"/>
</dbReference>